<name>A0A0F9M9I9_9ZZZZ</name>
<evidence type="ECO:0000313" key="1">
    <source>
        <dbReference type="EMBL" id="KKM65782.1"/>
    </source>
</evidence>
<protein>
    <submittedName>
        <fullName evidence="1">Uncharacterized protein</fullName>
    </submittedName>
</protein>
<dbReference type="EMBL" id="LAZR01010662">
    <property type="protein sequence ID" value="KKM65782.1"/>
    <property type="molecule type" value="Genomic_DNA"/>
</dbReference>
<accession>A0A0F9M9I9</accession>
<organism evidence="1">
    <name type="scientific">marine sediment metagenome</name>
    <dbReference type="NCBI Taxonomy" id="412755"/>
    <lineage>
        <taxon>unclassified sequences</taxon>
        <taxon>metagenomes</taxon>
        <taxon>ecological metagenomes</taxon>
    </lineage>
</organism>
<feature type="non-terminal residue" evidence="1">
    <location>
        <position position="28"/>
    </location>
</feature>
<proteinExistence type="predicted"/>
<comment type="caution">
    <text evidence="1">The sequence shown here is derived from an EMBL/GenBank/DDBJ whole genome shotgun (WGS) entry which is preliminary data.</text>
</comment>
<dbReference type="AlphaFoldDB" id="A0A0F9M9I9"/>
<sequence length="28" mass="3064">MGSETTGQLTLRKEHVSSIVNGFALPQY</sequence>
<reference evidence="1" key="1">
    <citation type="journal article" date="2015" name="Nature">
        <title>Complex archaea that bridge the gap between prokaryotes and eukaryotes.</title>
        <authorList>
            <person name="Spang A."/>
            <person name="Saw J.H."/>
            <person name="Jorgensen S.L."/>
            <person name="Zaremba-Niedzwiedzka K."/>
            <person name="Martijn J."/>
            <person name="Lind A.E."/>
            <person name="van Eijk R."/>
            <person name="Schleper C."/>
            <person name="Guy L."/>
            <person name="Ettema T.J."/>
        </authorList>
    </citation>
    <scope>NUCLEOTIDE SEQUENCE</scope>
</reference>
<gene>
    <name evidence="1" type="ORF">LCGC14_1487900</name>
</gene>